<comment type="subunit">
    <text evidence="1 8">Homodimer.</text>
</comment>
<feature type="binding site" description="in other chain" evidence="8">
    <location>
        <position position="242"/>
    </location>
    <ligand>
        <name>IMP</name>
        <dbReference type="ChEBI" id="CHEBI:58053"/>
        <note>ligand shared between dimeric partners</note>
    </ligand>
</feature>
<keyword evidence="4 8" id="KW-0547">Nucleotide-binding</keyword>
<dbReference type="GO" id="GO:0005737">
    <property type="term" value="C:cytoplasm"/>
    <property type="evidence" value="ECO:0007669"/>
    <property type="project" value="UniProtKB-SubCell"/>
</dbReference>
<evidence type="ECO:0000313" key="11">
    <source>
        <dbReference type="EMBL" id="BAS28999.1"/>
    </source>
</evidence>
<evidence type="ECO:0000256" key="10">
    <source>
        <dbReference type="RuleBase" id="RU000520"/>
    </source>
</evidence>
<evidence type="ECO:0000256" key="9">
    <source>
        <dbReference type="PROSITE-ProRule" id="PRU10134"/>
    </source>
</evidence>
<dbReference type="InterPro" id="IPR042111">
    <property type="entry name" value="Adenylosuccinate_synth_dom3"/>
</dbReference>
<feature type="active site" description="Proton donor" evidence="8">
    <location>
        <position position="41"/>
    </location>
</feature>
<gene>
    <name evidence="8" type="primary">purA</name>
    <name evidence="11" type="ORF">LIP_3176</name>
</gene>
<dbReference type="HAMAP" id="MF_00011">
    <property type="entry name" value="Adenylosucc_synth"/>
    <property type="match status" value="1"/>
</dbReference>
<dbReference type="GO" id="GO:0000287">
    <property type="term" value="F:magnesium ion binding"/>
    <property type="evidence" value="ECO:0007669"/>
    <property type="project" value="UniProtKB-UniRule"/>
</dbReference>
<feature type="binding site" evidence="8">
    <location>
        <begin position="416"/>
        <end position="418"/>
    </location>
    <ligand>
        <name>GTP</name>
        <dbReference type="ChEBI" id="CHEBI:37565"/>
    </ligand>
</feature>
<reference evidence="12" key="1">
    <citation type="submission" date="2015-07" db="EMBL/GenBank/DDBJ databases">
        <title>Complete genome sequence and phylogenetic analysis of Limnochorda pilosa.</title>
        <authorList>
            <person name="Watanabe M."/>
            <person name="Kojima H."/>
            <person name="Fukui M."/>
        </authorList>
    </citation>
    <scope>NUCLEOTIDE SEQUENCE [LARGE SCALE GENOMIC DNA]</scope>
    <source>
        <strain evidence="12">HC45</strain>
    </source>
</reference>
<dbReference type="InterPro" id="IPR042109">
    <property type="entry name" value="Adenylosuccinate_synth_dom1"/>
</dbReference>
<dbReference type="GO" id="GO:0004019">
    <property type="term" value="F:adenylosuccinate synthase activity"/>
    <property type="evidence" value="ECO:0007669"/>
    <property type="project" value="UniProtKB-UniRule"/>
</dbReference>
<dbReference type="OrthoDB" id="9807553at2"/>
<proteinExistence type="inferred from homology"/>
<dbReference type="PATRIC" id="fig|1555112.3.peg.3220"/>
<dbReference type="InterPro" id="IPR018220">
    <property type="entry name" value="Adenylosuccin_syn_GTP-bd"/>
</dbReference>
<dbReference type="SUPFAM" id="SSF52540">
    <property type="entry name" value="P-loop containing nucleoside triphosphate hydrolases"/>
    <property type="match status" value="1"/>
</dbReference>
<evidence type="ECO:0000256" key="3">
    <source>
        <dbReference type="ARBA" id="ARBA00022723"/>
    </source>
</evidence>
<feature type="binding site" evidence="8">
    <location>
        <position position="40"/>
    </location>
    <ligand>
        <name>Mg(2+)</name>
        <dbReference type="ChEBI" id="CHEBI:18420"/>
    </ligand>
</feature>
<feature type="binding site" description="in other chain" evidence="8">
    <location>
        <begin position="38"/>
        <end position="41"/>
    </location>
    <ligand>
        <name>IMP</name>
        <dbReference type="ChEBI" id="CHEBI:58053"/>
        <note>ligand shared between dimeric partners</note>
    </ligand>
</feature>
<dbReference type="Pfam" id="PF00709">
    <property type="entry name" value="Adenylsucc_synt"/>
    <property type="match status" value="1"/>
</dbReference>
<dbReference type="Gene3D" id="3.40.440.10">
    <property type="entry name" value="Adenylosuccinate Synthetase, subunit A, domain 1"/>
    <property type="match status" value="1"/>
</dbReference>
<dbReference type="STRING" id="1555112.LIP_3176"/>
<dbReference type="Gene3D" id="3.90.170.10">
    <property type="entry name" value="Adenylosuccinate Synthetase, subunit A, domain 3"/>
    <property type="match status" value="1"/>
</dbReference>
<dbReference type="RefSeq" id="WP_068140167.1">
    <property type="nucleotide sequence ID" value="NZ_AP014924.1"/>
</dbReference>
<comment type="subcellular location">
    <subcellularLocation>
        <location evidence="8">Cytoplasm</location>
    </subcellularLocation>
</comment>
<dbReference type="EMBL" id="AP014924">
    <property type="protein sequence ID" value="BAS28999.1"/>
    <property type="molecule type" value="Genomic_DNA"/>
</dbReference>
<evidence type="ECO:0000256" key="7">
    <source>
        <dbReference type="ARBA" id="ARBA00023134"/>
    </source>
</evidence>
<feature type="binding site" evidence="8">
    <location>
        <begin position="334"/>
        <end position="336"/>
    </location>
    <ligand>
        <name>GTP</name>
        <dbReference type="ChEBI" id="CHEBI:37565"/>
    </ligand>
</feature>
<dbReference type="NCBIfam" id="TIGR00184">
    <property type="entry name" value="purA"/>
    <property type="match status" value="1"/>
</dbReference>
<dbReference type="NCBIfam" id="NF002223">
    <property type="entry name" value="PRK01117.1"/>
    <property type="match status" value="1"/>
</dbReference>
<feature type="active site" description="Proton acceptor" evidence="8">
    <location>
        <position position="13"/>
    </location>
</feature>
<feature type="binding site" description="in other chain" evidence="8">
    <location>
        <position position="306"/>
    </location>
    <ligand>
        <name>IMP</name>
        <dbReference type="ChEBI" id="CHEBI:58053"/>
        <note>ligand shared between dimeric partners</note>
    </ligand>
</feature>
<dbReference type="PROSITE" id="PS00513">
    <property type="entry name" value="ADENYLOSUCCIN_SYN_2"/>
    <property type="match status" value="1"/>
</dbReference>
<feature type="binding site" evidence="8">
    <location>
        <position position="142"/>
    </location>
    <ligand>
        <name>IMP</name>
        <dbReference type="ChEBI" id="CHEBI:58053"/>
        <note>ligand shared between dimeric partners</note>
    </ligand>
</feature>
<dbReference type="KEGG" id="lpil:LIP_3176"/>
<feature type="binding site" evidence="8">
    <location>
        <begin position="40"/>
        <end position="42"/>
    </location>
    <ligand>
        <name>GTP</name>
        <dbReference type="ChEBI" id="CHEBI:37565"/>
    </ligand>
</feature>
<keyword evidence="6 8" id="KW-0460">Magnesium</keyword>
<dbReference type="InterPro" id="IPR027417">
    <property type="entry name" value="P-loop_NTPase"/>
</dbReference>
<dbReference type="FunFam" id="1.10.300.10:FF:000001">
    <property type="entry name" value="Adenylosuccinate synthetase"/>
    <property type="match status" value="1"/>
</dbReference>
<evidence type="ECO:0000313" key="12">
    <source>
        <dbReference type="Proteomes" id="UP000065807"/>
    </source>
</evidence>
<evidence type="ECO:0000256" key="8">
    <source>
        <dbReference type="HAMAP-Rule" id="MF_00011"/>
    </source>
</evidence>
<sequence>MPAVAIIGAQWGDEGKGKVTDHLTAQADVVVRYQGGANAGHTVWIGTERFALHMVPTGLLRPGCLAIVGNGTVLEPERLVRELDELEARGVDLSLLRISDRAHVVLPAHRLQDRLEEEARLEARIGTTGLGIGPAYVDKAARTGLRMGDLLAADLEARLTPILERKRRQLEAAYGFQATDAPELDPAAVAARFSAAAQRLAPFVTDTAAILHQAAAEGRRILLEGAQGTLLDLDHGTYPFVTSSSSSAGGSLTGSGLGPRAITRLIGVAKAYTTRVGEGPFPTELRDATGDWLRERGQEFGTTTGRPRRCGWLDLVAVRYSVQVNGLTDLALTKLDALSGLERLRVCTAYRVDSGLLDRPPARSDLMERAEPVYEEHPGWTEDLSKCRSFDQLPPAAQAYVQRIEAVAGCPVSLLSLGPERSQTVVRSTDLWQG</sequence>
<feature type="binding site" evidence="8">
    <location>
        <position position="308"/>
    </location>
    <ligand>
        <name>GTP</name>
        <dbReference type="ChEBI" id="CHEBI:37565"/>
    </ligand>
</feature>
<evidence type="ECO:0000256" key="5">
    <source>
        <dbReference type="ARBA" id="ARBA00022755"/>
    </source>
</evidence>
<keyword evidence="8" id="KW-0963">Cytoplasm</keyword>
<dbReference type="InterPro" id="IPR042110">
    <property type="entry name" value="Adenylosuccinate_synth_dom2"/>
</dbReference>
<dbReference type="GO" id="GO:0005525">
    <property type="term" value="F:GTP binding"/>
    <property type="evidence" value="ECO:0007669"/>
    <property type="project" value="UniProtKB-UniRule"/>
</dbReference>
<organism evidence="11 12">
    <name type="scientific">Limnochorda pilosa</name>
    <dbReference type="NCBI Taxonomy" id="1555112"/>
    <lineage>
        <taxon>Bacteria</taxon>
        <taxon>Bacillati</taxon>
        <taxon>Bacillota</taxon>
        <taxon>Limnochordia</taxon>
        <taxon>Limnochordales</taxon>
        <taxon>Limnochordaceae</taxon>
        <taxon>Limnochorda</taxon>
    </lineage>
</organism>
<feature type="binding site" description="in other chain" evidence="8">
    <location>
        <position position="227"/>
    </location>
    <ligand>
        <name>IMP</name>
        <dbReference type="ChEBI" id="CHEBI:58053"/>
        <note>ligand shared between dimeric partners</note>
    </ligand>
</feature>
<comment type="similarity">
    <text evidence="8 10">Belongs to the adenylosuccinate synthetase family.</text>
</comment>
<protein>
    <recommendedName>
        <fullName evidence="8 10">Adenylosuccinate synthetase</fullName>
        <shortName evidence="8">AMPSase</shortName>
        <shortName evidence="8">AdSS</shortName>
        <ecNumber evidence="8 10">6.3.4.4</ecNumber>
    </recommendedName>
    <alternativeName>
        <fullName evidence="8">IMP--aspartate ligase</fullName>
    </alternativeName>
</protein>
<reference evidence="12" key="2">
    <citation type="journal article" date="2016" name="Int. J. Syst. Evol. Microbiol.">
        <title>Complete genome sequence and cell structure of Limnochorda pilosa, a Gram-negative spore-former within the phylum Firmicutes.</title>
        <authorList>
            <person name="Watanabe M."/>
            <person name="Kojima H."/>
            <person name="Fukui M."/>
        </authorList>
    </citation>
    <scope>NUCLEOTIDE SEQUENCE [LARGE SCALE GENOMIC DNA]</scope>
    <source>
        <strain evidence="12">HC45</strain>
    </source>
</reference>
<dbReference type="EC" id="6.3.4.4" evidence="8 10"/>
<feature type="binding site" evidence="8">
    <location>
        <begin position="302"/>
        <end position="308"/>
    </location>
    <ligand>
        <name>substrate</name>
    </ligand>
</feature>
<evidence type="ECO:0000256" key="2">
    <source>
        <dbReference type="ARBA" id="ARBA00022598"/>
    </source>
</evidence>
<keyword evidence="3 8" id="KW-0479">Metal-binding</keyword>
<keyword evidence="5 8" id="KW-0658">Purine biosynthesis</keyword>
<keyword evidence="12" id="KW-1185">Reference proteome</keyword>
<dbReference type="PANTHER" id="PTHR11846">
    <property type="entry name" value="ADENYLOSUCCINATE SYNTHETASE"/>
    <property type="match status" value="1"/>
</dbReference>
<evidence type="ECO:0000256" key="4">
    <source>
        <dbReference type="ARBA" id="ARBA00022741"/>
    </source>
</evidence>
<feature type="binding site" evidence="8">
    <location>
        <begin position="12"/>
        <end position="18"/>
    </location>
    <ligand>
        <name>GTP</name>
        <dbReference type="ChEBI" id="CHEBI:37565"/>
    </ligand>
</feature>
<dbReference type="Gene3D" id="1.10.300.10">
    <property type="entry name" value="Adenylosuccinate Synthetase, subunit A, domain 2"/>
    <property type="match status" value="1"/>
</dbReference>
<feature type="binding site" description="in other chain" evidence="8">
    <location>
        <position position="128"/>
    </location>
    <ligand>
        <name>IMP</name>
        <dbReference type="ChEBI" id="CHEBI:58053"/>
        <note>ligand shared between dimeric partners</note>
    </ligand>
</feature>
<dbReference type="PANTHER" id="PTHR11846:SF0">
    <property type="entry name" value="ADENYLOSUCCINATE SYNTHETASE"/>
    <property type="match status" value="1"/>
</dbReference>
<accession>A0A0K2SQ89</accession>
<evidence type="ECO:0000256" key="6">
    <source>
        <dbReference type="ARBA" id="ARBA00022842"/>
    </source>
</evidence>
<dbReference type="GO" id="GO:0044208">
    <property type="term" value="P:'de novo' AMP biosynthetic process"/>
    <property type="evidence" value="ECO:0007669"/>
    <property type="project" value="UniProtKB-UniRule"/>
</dbReference>
<keyword evidence="2 8" id="KW-0436">Ligase</keyword>
<dbReference type="SMART" id="SM00788">
    <property type="entry name" value="Adenylsucc_synt"/>
    <property type="match status" value="1"/>
</dbReference>
<comment type="catalytic activity">
    <reaction evidence="8 10">
        <text>IMP + L-aspartate + GTP = N(6)-(1,2-dicarboxyethyl)-AMP + GDP + phosphate + 2 H(+)</text>
        <dbReference type="Rhea" id="RHEA:15753"/>
        <dbReference type="ChEBI" id="CHEBI:15378"/>
        <dbReference type="ChEBI" id="CHEBI:29991"/>
        <dbReference type="ChEBI" id="CHEBI:37565"/>
        <dbReference type="ChEBI" id="CHEBI:43474"/>
        <dbReference type="ChEBI" id="CHEBI:57567"/>
        <dbReference type="ChEBI" id="CHEBI:58053"/>
        <dbReference type="ChEBI" id="CHEBI:58189"/>
        <dbReference type="EC" id="6.3.4.4"/>
    </reaction>
</comment>
<comment type="pathway">
    <text evidence="8 10">Purine metabolism; AMP biosynthesis via de novo pathway; AMP from IMP: step 1/2.</text>
</comment>
<dbReference type="AlphaFoldDB" id="A0A0K2SQ89"/>
<dbReference type="CDD" id="cd03108">
    <property type="entry name" value="AdSS"/>
    <property type="match status" value="1"/>
</dbReference>
<dbReference type="GO" id="GO:0046040">
    <property type="term" value="P:IMP metabolic process"/>
    <property type="evidence" value="ECO:0007669"/>
    <property type="project" value="TreeGrafter"/>
</dbReference>
<comment type="cofactor">
    <cofactor evidence="8">
        <name>Mg(2+)</name>
        <dbReference type="ChEBI" id="CHEBI:18420"/>
    </cofactor>
    <text evidence="8">Binds 1 Mg(2+) ion per subunit.</text>
</comment>
<dbReference type="UniPathway" id="UPA00075">
    <property type="reaction ID" value="UER00335"/>
</dbReference>
<comment type="function">
    <text evidence="8">Plays an important role in the de novo pathway of purine nucleotide biosynthesis. Catalyzes the first committed step in the biosynthesis of AMP from IMP.</text>
</comment>
<evidence type="ECO:0000256" key="1">
    <source>
        <dbReference type="ARBA" id="ARBA00011738"/>
    </source>
</evidence>
<feature type="binding site" description="in other chain" evidence="8">
    <location>
        <begin position="13"/>
        <end position="16"/>
    </location>
    <ligand>
        <name>IMP</name>
        <dbReference type="ChEBI" id="CHEBI:58053"/>
        <note>ligand shared between dimeric partners</note>
    </ligand>
</feature>
<dbReference type="InterPro" id="IPR033128">
    <property type="entry name" value="Adenylosuccin_syn_Lys_AS"/>
</dbReference>
<dbReference type="PROSITE" id="PS01266">
    <property type="entry name" value="ADENYLOSUCCIN_SYN_1"/>
    <property type="match status" value="1"/>
</dbReference>
<dbReference type="Proteomes" id="UP000065807">
    <property type="component" value="Chromosome"/>
</dbReference>
<name>A0A0K2SQ89_LIMPI</name>
<dbReference type="InterPro" id="IPR001114">
    <property type="entry name" value="Adenylosuccinate_synthetase"/>
</dbReference>
<dbReference type="FunFam" id="3.90.170.10:FF:000001">
    <property type="entry name" value="Adenylosuccinate synthetase"/>
    <property type="match status" value="1"/>
</dbReference>
<feature type="active site" evidence="9">
    <location>
        <position position="139"/>
    </location>
</feature>
<keyword evidence="7 8" id="KW-0342">GTP-binding</keyword>
<feature type="binding site" evidence="8">
    <location>
        <position position="13"/>
    </location>
    <ligand>
        <name>Mg(2+)</name>
        <dbReference type="ChEBI" id="CHEBI:18420"/>
    </ligand>
</feature>